<protein>
    <recommendedName>
        <fullName evidence="6">TM2 domain-containing protein</fullName>
    </recommendedName>
</protein>
<evidence type="ECO:0000259" key="6">
    <source>
        <dbReference type="Pfam" id="PF05154"/>
    </source>
</evidence>
<dbReference type="AlphaFoldDB" id="A0A2D2AYR7"/>
<evidence type="ECO:0000256" key="1">
    <source>
        <dbReference type="ARBA" id="ARBA00004141"/>
    </source>
</evidence>
<dbReference type="Proteomes" id="UP000228945">
    <property type="component" value="Chromosome"/>
</dbReference>
<organism evidence="7 8">
    <name type="scientific">Caulobacter mirabilis</name>
    <dbReference type="NCBI Taxonomy" id="69666"/>
    <lineage>
        <taxon>Bacteria</taxon>
        <taxon>Pseudomonadati</taxon>
        <taxon>Pseudomonadota</taxon>
        <taxon>Alphaproteobacteria</taxon>
        <taxon>Caulobacterales</taxon>
        <taxon>Caulobacteraceae</taxon>
        <taxon>Caulobacter</taxon>
    </lineage>
</organism>
<name>A0A2D2AYR7_9CAUL</name>
<reference evidence="7 8" key="1">
    <citation type="submission" date="2017-10" db="EMBL/GenBank/DDBJ databases">
        <title>Genome sequence of Caulobacter mirabilis FWC38.</title>
        <authorList>
            <person name="Fiebig A."/>
            <person name="Crosson S."/>
        </authorList>
    </citation>
    <scope>NUCLEOTIDE SEQUENCE [LARGE SCALE GENOMIC DNA]</scope>
    <source>
        <strain evidence="7 8">FWC 38</strain>
    </source>
</reference>
<dbReference type="EMBL" id="CP024201">
    <property type="protein sequence ID" value="ATQ43067.1"/>
    <property type="molecule type" value="Genomic_DNA"/>
</dbReference>
<accession>A0A2D2AYR7</accession>
<evidence type="ECO:0000256" key="4">
    <source>
        <dbReference type="ARBA" id="ARBA00023136"/>
    </source>
</evidence>
<comment type="subcellular location">
    <subcellularLocation>
        <location evidence="1">Membrane</location>
        <topology evidence="1">Multi-pass membrane protein</topology>
    </subcellularLocation>
</comment>
<dbReference type="RefSeq" id="WP_099622318.1">
    <property type="nucleotide sequence ID" value="NZ_CP024201.1"/>
</dbReference>
<evidence type="ECO:0000313" key="7">
    <source>
        <dbReference type="EMBL" id="ATQ43067.1"/>
    </source>
</evidence>
<gene>
    <name evidence="7" type="ORF">CSW64_11915</name>
</gene>
<evidence type="ECO:0000256" key="5">
    <source>
        <dbReference type="SAM" id="Phobius"/>
    </source>
</evidence>
<dbReference type="Pfam" id="PF05154">
    <property type="entry name" value="TM2"/>
    <property type="match status" value="1"/>
</dbReference>
<keyword evidence="3 5" id="KW-1133">Transmembrane helix</keyword>
<evidence type="ECO:0000313" key="8">
    <source>
        <dbReference type="Proteomes" id="UP000228945"/>
    </source>
</evidence>
<evidence type="ECO:0000256" key="3">
    <source>
        <dbReference type="ARBA" id="ARBA00022989"/>
    </source>
</evidence>
<keyword evidence="2 5" id="KW-0812">Transmembrane</keyword>
<keyword evidence="4 5" id="KW-0472">Membrane</keyword>
<sequence length="150" mass="16075">MRGKVLSYADLDGTGLISGDDGQRYTFTRGDLGGGVRSVIPGVDVDFEASEGAAKNIFVTSASSGLSGDKNKIVAALLAFFLGMLGIHKFYLGKTTAGIIMLLCGTIGWILFAIPPLVIGVIAFIEFIIYLVKSDQQFHQDYVVGDKSWF</sequence>
<dbReference type="KEGG" id="cmb:CSW64_11915"/>
<feature type="domain" description="TM2" evidence="6">
    <location>
        <begin position="69"/>
        <end position="110"/>
    </location>
</feature>
<dbReference type="OrthoDB" id="2004788at2"/>
<feature type="transmembrane region" description="Helical" evidence="5">
    <location>
        <begin position="99"/>
        <end position="132"/>
    </location>
</feature>
<dbReference type="InterPro" id="IPR007829">
    <property type="entry name" value="TM2"/>
</dbReference>
<feature type="transmembrane region" description="Helical" evidence="5">
    <location>
        <begin position="73"/>
        <end position="93"/>
    </location>
</feature>
<dbReference type="GO" id="GO:0016020">
    <property type="term" value="C:membrane"/>
    <property type="evidence" value="ECO:0007669"/>
    <property type="project" value="UniProtKB-SubCell"/>
</dbReference>
<keyword evidence="8" id="KW-1185">Reference proteome</keyword>
<evidence type="ECO:0000256" key="2">
    <source>
        <dbReference type="ARBA" id="ARBA00022692"/>
    </source>
</evidence>
<proteinExistence type="predicted"/>